<feature type="domain" description="S1 motif" evidence="1">
    <location>
        <begin position="1"/>
        <end position="76"/>
    </location>
</feature>
<protein>
    <recommendedName>
        <fullName evidence="1">S1 motif domain-containing protein</fullName>
    </recommendedName>
</protein>
<dbReference type="GO" id="GO:0003723">
    <property type="term" value="F:RNA binding"/>
    <property type="evidence" value="ECO:0007669"/>
    <property type="project" value="TreeGrafter"/>
</dbReference>
<dbReference type="Pfam" id="PF00575">
    <property type="entry name" value="S1"/>
    <property type="match status" value="1"/>
</dbReference>
<dbReference type="Gene3D" id="2.40.50.140">
    <property type="entry name" value="Nucleic acid-binding proteins"/>
    <property type="match status" value="1"/>
</dbReference>
<organism evidence="2 3">
    <name type="scientific">Bemisia tabaci</name>
    <name type="common">Sweetpotato whitefly</name>
    <name type="synonym">Aleurodes tabaci</name>
    <dbReference type="NCBI Taxonomy" id="7038"/>
    <lineage>
        <taxon>Eukaryota</taxon>
        <taxon>Metazoa</taxon>
        <taxon>Ecdysozoa</taxon>
        <taxon>Arthropoda</taxon>
        <taxon>Hexapoda</taxon>
        <taxon>Insecta</taxon>
        <taxon>Pterygota</taxon>
        <taxon>Neoptera</taxon>
        <taxon>Paraneoptera</taxon>
        <taxon>Hemiptera</taxon>
        <taxon>Sternorrhyncha</taxon>
        <taxon>Aleyrodoidea</taxon>
        <taxon>Aleyrodidae</taxon>
        <taxon>Aleyrodinae</taxon>
        <taxon>Bemisia</taxon>
    </lineage>
</organism>
<proteinExistence type="predicted"/>
<accession>A0A9P0A9C9</accession>
<dbReference type="Proteomes" id="UP001152759">
    <property type="component" value="Chromosome 3"/>
</dbReference>
<evidence type="ECO:0000313" key="3">
    <source>
        <dbReference type="Proteomes" id="UP001152759"/>
    </source>
</evidence>
<dbReference type="SMART" id="SM00316">
    <property type="entry name" value="S1"/>
    <property type="match status" value="1"/>
</dbReference>
<dbReference type="GO" id="GO:0043489">
    <property type="term" value="P:RNA stabilization"/>
    <property type="evidence" value="ECO:0007669"/>
    <property type="project" value="TreeGrafter"/>
</dbReference>
<name>A0A9P0A9C9_BEMTA</name>
<dbReference type="SUPFAM" id="SSF50249">
    <property type="entry name" value="Nucleic acid-binding proteins"/>
    <property type="match status" value="1"/>
</dbReference>
<dbReference type="InterPro" id="IPR012340">
    <property type="entry name" value="NA-bd_OB-fold"/>
</dbReference>
<sequence length="117" mass="13414">MTEGLLNSIFLCEVAKVHDYGAFVRIPDSRQQGLVHRSQVSSTRVDDVTEVLQRGERIWCKVISINDDGKIALSMKVVDQGSGRDLDPNGVQMHWHIHTFYFFAIFPEDEEKVRKKP</sequence>
<dbReference type="PANTHER" id="PTHR15838">
    <property type="entry name" value="NUCLEOLAR PROTEIN OF 40 KDA"/>
    <property type="match status" value="1"/>
</dbReference>
<dbReference type="PANTHER" id="PTHR15838:SF1">
    <property type="entry name" value="ZINC FINGER CCHC DOMAIN-CONTAINING PROTEIN 17"/>
    <property type="match status" value="1"/>
</dbReference>
<reference evidence="2" key="1">
    <citation type="submission" date="2021-12" db="EMBL/GenBank/DDBJ databases">
        <authorList>
            <person name="King R."/>
        </authorList>
    </citation>
    <scope>NUCLEOTIDE SEQUENCE</scope>
</reference>
<dbReference type="PROSITE" id="PS50126">
    <property type="entry name" value="S1"/>
    <property type="match status" value="1"/>
</dbReference>
<gene>
    <name evidence="2" type="ORF">BEMITA_LOCUS6045</name>
</gene>
<keyword evidence="3" id="KW-1185">Reference proteome</keyword>
<dbReference type="AlphaFoldDB" id="A0A9P0A9C9"/>
<evidence type="ECO:0000313" key="2">
    <source>
        <dbReference type="EMBL" id="CAH0386984.1"/>
    </source>
</evidence>
<dbReference type="EMBL" id="OU963864">
    <property type="protein sequence ID" value="CAH0386984.1"/>
    <property type="molecule type" value="Genomic_DNA"/>
</dbReference>
<evidence type="ECO:0000259" key="1">
    <source>
        <dbReference type="PROSITE" id="PS50126"/>
    </source>
</evidence>
<dbReference type="InterPro" id="IPR003029">
    <property type="entry name" value="S1_domain"/>
</dbReference>